<organism evidence="5 6">
    <name type="scientific">Roseisolibacter agri</name>
    <dbReference type="NCBI Taxonomy" id="2014610"/>
    <lineage>
        <taxon>Bacteria</taxon>
        <taxon>Pseudomonadati</taxon>
        <taxon>Gemmatimonadota</taxon>
        <taxon>Gemmatimonadia</taxon>
        <taxon>Gemmatimonadales</taxon>
        <taxon>Gemmatimonadaceae</taxon>
        <taxon>Roseisolibacter</taxon>
    </lineage>
</organism>
<dbReference type="Proteomes" id="UP001161325">
    <property type="component" value="Unassembled WGS sequence"/>
</dbReference>
<dbReference type="Pfam" id="PF13280">
    <property type="entry name" value="WYL"/>
    <property type="match status" value="1"/>
</dbReference>
<dbReference type="Pfam" id="PF25583">
    <property type="entry name" value="WCX"/>
    <property type="match status" value="1"/>
</dbReference>
<dbReference type="EMBL" id="BRXS01000007">
    <property type="protein sequence ID" value="GLC27759.1"/>
    <property type="molecule type" value="Genomic_DNA"/>
</dbReference>
<evidence type="ECO:0000313" key="5">
    <source>
        <dbReference type="EMBL" id="GLC27759.1"/>
    </source>
</evidence>
<evidence type="ECO:0000259" key="3">
    <source>
        <dbReference type="Pfam" id="PF19187"/>
    </source>
</evidence>
<feature type="region of interest" description="Disordered" evidence="1">
    <location>
        <begin position="1"/>
        <end position="23"/>
    </location>
</feature>
<dbReference type="PROSITE" id="PS52050">
    <property type="entry name" value="WYL"/>
    <property type="match status" value="1"/>
</dbReference>
<protein>
    <submittedName>
        <fullName evidence="5">Transcriptional regulator</fullName>
    </submittedName>
</protein>
<feature type="domain" description="PafC HTH" evidence="3">
    <location>
        <begin position="29"/>
        <end position="141"/>
    </location>
</feature>
<reference evidence="5" key="1">
    <citation type="submission" date="2022-08" db="EMBL/GenBank/DDBJ databases">
        <title>Draft genome sequencing of Roseisolibacter agri AW1220.</title>
        <authorList>
            <person name="Tobiishi Y."/>
            <person name="Tonouchi A."/>
        </authorList>
    </citation>
    <scope>NUCLEOTIDE SEQUENCE</scope>
    <source>
        <strain evidence="5">AW1220</strain>
    </source>
</reference>
<name>A0AA37Q7N2_9BACT</name>
<proteinExistence type="predicted"/>
<feature type="compositionally biased region" description="Basic and acidic residues" evidence="1">
    <location>
        <begin position="14"/>
        <end position="23"/>
    </location>
</feature>
<dbReference type="RefSeq" id="WP_284352192.1">
    <property type="nucleotide sequence ID" value="NZ_BRXS01000007.1"/>
</dbReference>
<dbReference type="PIRSF" id="PIRSF016838">
    <property type="entry name" value="PafC"/>
    <property type="match status" value="1"/>
</dbReference>
<sequence>MIPPHNPPAPRTGPRTEDRRRTPDTAAAQLRRILDLVPHVADGEPHPIAELAQHAGVDERTRLRDLQSLSSRFDAPGGFVDGLSIFVETETAEVHTNHFLRPMGLTVPELRALELGLAVLAAERPAEGQRAIDGARARLREALGTRATAAALDVSTAGPAAPLDAAGTATLAVLREARLNGHKVQLAYRKAEVSDASERIVAPYALVVASGAWYLVARCETSDALRVFRIDRVVSAVALAEPFTVPESFDVRAVFREGRAFVTDAPPETLVVRYGPRVARWVAEREGRPLDDDGSLTLEHPLADINWAVRHLLQYGPDVEVLGPDSVRQALVERVDAMLASLDEPWSSPGTTPAGAT</sequence>
<gene>
    <name evidence="5" type="ORF">rosag_42720</name>
</gene>
<dbReference type="AlphaFoldDB" id="A0AA37Q7N2"/>
<dbReference type="InterPro" id="IPR057727">
    <property type="entry name" value="WCX_dom"/>
</dbReference>
<evidence type="ECO:0000259" key="2">
    <source>
        <dbReference type="Pfam" id="PF13280"/>
    </source>
</evidence>
<dbReference type="Pfam" id="PF19187">
    <property type="entry name" value="HTH_PafC"/>
    <property type="match status" value="1"/>
</dbReference>
<dbReference type="PANTHER" id="PTHR34580:SF1">
    <property type="entry name" value="PROTEIN PAFC"/>
    <property type="match status" value="1"/>
</dbReference>
<dbReference type="InterPro" id="IPR026881">
    <property type="entry name" value="WYL_dom"/>
</dbReference>
<feature type="compositionally biased region" description="Pro residues" evidence="1">
    <location>
        <begin position="1"/>
        <end position="11"/>
    </location>
</feature>
<comment type="caution">
    <text evidence="5">The sequence shown here is derived from an EMBL/GenBank/DDBJ whole genome shotgun (WGS) entry which is preliminary data.</text>
</comment>
<accession>A0AA37Q7N2</accession>
<dbReference type="InterPro" id="IPR051534">
    <property type="entry name" value="CBASS_pafABC_assoc_protein"/>
</dbReference>
<evidence type="ECO:0000313" key="6">
    <source>
        <dbReference type="Proteomes" id="UP001161325"/>
    </source>
</evidence>
<dbReference type="InterPro" id="IPR043839">
    <property type="entry name" value="PafC_HTH"/>
</dbReference>
<dbReference type="PANTHER" id="PTHR34580">
    <property type="match status" value="1"/>
</dbReference>
<feature type="domain" description="WCX" evidence="4">
    <location>
        <begin position="267"/>
        <end position="339"/>
    </location>
</feature>
<feature type="domain" description="WYL" evidence="2">
    <location>
        <begin position="170"/>
        <end position="236"/>
    </location>
</feature>
<evidence type="ECO:0000256" key="1">
    <source>
        <dbReference type="SAM" id="MobiDB-lite"/>
    </source>
</evidence>
<keyword evidence="6" id="KW-1185">Reference proteome</keyword>
<dbReference type="InterPro" id="IPR028349">
    <property type="entry name" value="PafC-like"/>
</dbReference>
<evidence type="ECO:0000259" key="4">
    <source>
        <dbReference type="Pfam" id="PF25583"/>
    </source>
</evidence>